<feature type="domain" description="Spore germination protein N-terminal" evidence="10">
    <location>
        <begin position="23"/>
        <end position="188"/>
    </location>
</feature>
<dbReference type="AlphaFoldDB" id="A0A917V1C7"/>
<dbReference type="InterPro" id="IPR038501">
    <property type="entry name" value="Spore_GerAC_C_sf"/>
</dbReference>
<reference evidence="11" key="2">
    <citation type="submission" date="2020-09" db="EMBL/GenBank/DDBJ databases">
        <authorList>
            <person name="Sun Q."/>
            <person name="Ohkuma M."/>
        </authorList>
    </citation>
    <scope>NUCLEOTIDE SEQUENCE</scope>
    <source>
        <strain evidence="11">JCM 12580</strain>
    </source>
</reference>
<feature type="chain" id="PRO_5037433115" description="Ger(X)C family spore germination protein" evidence="8">
    <location>
        <begin position="23"/>
        <end position="377"/>
    </location>
</feature>
<reference evidence="11" key="1">
    <citation type="journal article" date="2014" name="Int. J. Syst. Evol. Microbiol.">
        <title>Complete genome sequence of Corynebacterium casei LMG S-19264T (=DSM 44701T), isolated from a smear-ripened cheese.</title>
        <authorList>
            <consortium name="US DOE Joint Genome Institute (JGI-PGF)"/>
            <person name="Walter F."/>
            <person name="Albersmeier A."/>
            <person name="Kalinowski J."/>
            <person name="Ruckert C."/>
        </authorList>
    </citation>
    <scope>NUCLEOTIDE SEQUENCE</scope>
    <source>
        <strain evidence="11">JCM 12580</strain>
    </source>
</reference>
<feature type="domain" description="Spore germination GerAC-like C-terminal" evidence="9">
    <location>
        <begin position="199"/>
        <end position="374"/>
    </location>
</feature>
<dbReference type="InterPro" id="IPR008844">
    <property type="entry name" value="Spore_GerAC-like"/>
</dbReference>
<evidence type="ECO:0000256" key="4">
    <source>
        <dbReference type="ARBA" id="ARBA00022729"/>
    </source>
</evidence>
<sequence>MSCRMNGILVLTVMLISGCVQPKTLEENGIMNIYGVDIAGDDQLKTTAVFYKFGAPGQDPSSLVTGQGKTLSKGQKRMNYKLGFQLQSGAIELELFGKKAAENGLIDYLRAASRHPRASNNRLLAVSDTTAKNLITKLDGLPNINVNQALPNIIDVNSHMNVIPEVTLHNFQKLYYEPGIDPVMPILSYQNERTRLTALALFKGDQLAGQIPVDQAFYINVLHQNIRGLQQEVQLPLQPLKKYLLKEPKSDQTDFYTLFNIKKGEGNIKLVNKQNLHFHTQLNFEVNILELTESVGLQKPAAINAFEQEIEKAIKEQYEQLLSKLQKWNVDPMGYGRTYKTQKRNSPLTESEWRDKFPDVTFDVDVNVDILDQGMTP</sequence>
<dbReference type="InterPro" id="IPR057336">
    <property type="entry name" value="GerAC_N"/>
</dbReference>
<gene>
    <name evidence="11" type="ORF">GCM10007063_33440</name>
</gene>
<keyword evidence="6" id="KW-0564">Palmitate</keyword>
<dbReference type="Gene3D" id="3.30.300.210">
    <property type="entry name" value="Nutrient germinant receptor protein C, domain 3"/>
    <property type="match status" value="1"/>
</dbReference>
<evidence type="ECO:0000256" key="3">
    <source>
        <dbReference type="ARBA" id="ARBA00022544"/>
    </source>
</evidence>
<organism evidence="11 12">
    <name type="scientific">Lentibacillus kapialis</name>
    <dbReference type="NCBI Taxonomy" id="340214"/>
    <lineage>
        <taxon>Bacteria</taxon>
        <taxon>Bacillati</taxon>
        <taxon>Bacillota</taxon>
        <taxon>Bacilli</taxon>
        <taxon>Bacillales</taxon>
        <taxon>Bacillaceae</taxon>
        <taxon>Lentibacillus</taxon>
    </lineage>
</organism>
<dbReference type="PANTHER" id="PTHR35789:SF1">
    <property type="entry name" value="SPORE GERMINATION PROTEIN B3"/>
    <property type="match status" value="1"/>
</dbReference>
<keyword evidence="4 8" id="KW-0732">Signal</keyword>
<keyword evidence="12" id="KW-1185">Reference proteome</keyword>
<accession>A0A917V1C7</accession>
<dbReference type="Proteomes" id="UP000658382">
    <property type="component" value="Unassembled WGS sequence"/>
</dbReference>
<evidence type="ECO:0000256" key="1">
    <source>
        <dbReference type="ARBA" id="ARBA00004635"/>
    </source>
</evidence>
<dbReference type="EMBL" id="BMNQ01000083">
    <property type="protein sequence ID" value="GGK08349.1"/>
    <property type="molecule type" value="Genomic_DNA"/>
</dbReference>
<evidence type="ECO:0000256" key="2">
    <source>
        <dbReference type="ARBA" id="ARBA00007886"/>
    </source>
</evidence>
<comment type="similarity">
    <text evidence="2">Belongs to the GerABKC lipoprotein family.</text>
</comment>
<dbReference type="PROSITE" id="PS51257">
    <property type="entry name" value="PROKAR_LIPOPROTEIN"/>
    <property type="match status" value="1"/>
</dbReference>
<proteinExistence type="inferred from homology"/>
<dbReference type="InterPro" id="IPR046953">
    <property type="entry name" value="Spore_GerAC-like_C"/>
</dbReference>
<evidence type="ECO:0000259" key="9">
    <source>
        <dbReference type="Pfam" id="PF05504"/>
    </source>
</evidence>
<dbReference type="Pfam" id="PF05504">
    <property type="entry name" value="Spore_GerAC"/>
    <property type="match status" value="1"/>
</dbReference>
<evidence type="ECO:0000256" key="6">
    <source>
        <dbReference type="ARBA" id="ARBA00023139"/>
    </source>
</evidence>
<dbReference type="GO" id="GO:0009847">
    <property type="term" value="P:spore germination"/>
    <property type="evidence" value="ECO:0007669"/>
    <property type="project" value="InterPro"/>
</dbReference>
<dbReference type="RefSeq" id="WP_188634250.1">
    <property type="nucleotide sequence ID" value="NZ_BMNQ01000083.1"/>
</dbReference>
<keyword evidence="3" id="KW-0309">Germination</keyword>
<evidence type="ECO:0000313" key="12">
    <source>
        <dbReference type="Proteomes" id="UP000658382"/>
    </source>
</evidence>
<protein>
    <recommendedName>
        <fullName evidence="13">Ger(X)C family spore germination protein</fullName>
    </recommendedName>
</protein>
<evidence type="ECO:0000256" key="7">
    <source>
        <dbReference type="ARBA" id="ARBA00023288"/>
    </source>
</evidence>
<name>A0A917V1C7_9BACI</name>
<dbReference type="NCBIfam" id="TIGR02887">
    <property type="entry name" value="spore_ger_x_C"/>
    <property type="match status" value="1"/>
</dbReference>
<dbReference type="PANTHER" id="PTHR35789">
    <property type="entry name" value="SPORE GERMINATION PROTEIN B3"/>
    <property type="match status" value="1"/>
</dbReference>
<evidence type="ECO:0008006" key="13">
    <source>
        <dbReference type="Google" id="ProtNLM"/>
    </source>
</evidence>
<evidence type="ECO:0000256" key="5">
    <source>
        <dbReference type="ARBA" id="ARBA00023136"/>
    </source>
</evidence>
<evidence type="ECO:0000256" key="8">
    <source>
        <dbReference type="SAM" id="SignalP"/>
    </source>
</evidence>
<comment type="subcellular location">
    <subcellularLocation>
        <location evidence="1">Membrane</location>
        <topology evidence="1">Lipid-anchor</topology>
    </subcellularLocation>
</comment>
<feature type="signal peptide" evidence="8">
    <location>
        <begin position="1"/>
        <end position="22"/>
    </location>
</feature>
<evidence type="ECO:0000313" key="11">
    <source>
        <dbReference type="EMBL" id="GGK08349.1"/>
    </source>
</evidence>
<evidence type="ECO:0000259" key="10">
    <source>
        <dbReference type="Pfam" id="PF25198"/>
    </source>
</evidence>
<keyword evidence="7" id="KW-0449">Lipoprotein</keyword>
<dbReference type="Pfam" id="PF25198">
    <property type="entry name" value="Spore_GerAC_N"/>
    <property type="match status" value="1"/>
</dbReference>
<dbReference type="GO" id="GO:0016020">
    <property type="term" value="C:membrane"/>
    <property type="evidence" value="ECO:0007669"/>
    <property type="project" value="UniProtKB-SubCell"/>
</dbReference>
<comment type="caution">
    <text evidence="11">The sequence shown here is derived from an EMBL/GenBank/DDBJ whole genome shotgun (WGS) entry which is preliminary data.</text>
</comment>
<keyword evidence="5" id="KW-0472">Membrane</keyword>